<comment type="function">
    <text evidence="4">In the hair cortex, hair keratin intermediate filaments are embedded in an interfilamentous matrix, consisting of hair keratin-associated proteins (KRTAP), which are essential for the formation of a rigid and resistant hair shaft through their extensive disulfide bond cross-linking with abundant cysteine residues of hair keratins. The matrix proteins include the high-sulfur and high-glycine-tyrosine keratins.</text>
</comment>
<organism evidence="5 6">
    <name type="scientific">Orycteropus afer afer</name>
    <dbReference type="NCBI Taxonomy" id="1230840"/>
    <lineage>
        <taxon>Eukaryota</taxon>
        <taxon>Metazoa</taxon>
        <taxon>Chordata</taxon>
        <taxon>Craniata</taxon>
        <taxon>Vertebrata</taxon>
        <taxon>Euteleostomi</taxon>
        <taxon>Mammalia</taxon>
        <taxon>Eutheria</taxon>
        <taxon>Afrotheria</taxon>
        <taxon>Tubulidentata</taxon>
        <taxon>Orycteropodidae</taxon>
        <taxon>Orycteropus</taxon>
    </lineage>
</organism>
<evidence type="ECO:0000256" key="1">
    <source>
        <dbReference type="ARBA" id="ARBA00022737"/>
    </source>
</evidence>
<dbReference type="RefSeq" id="XP_007941716.1">
    <property type="nucleotide sequence ID" value="XM_007943525.1"/>
</dbReference>
<dbReference type="InterPro" id="IPR007951">
    <property type="entry name" value="KRTAP_PMG"/>
</dbReference>
<evidence type="ECO:0000313" key="6">
    <source>
        <dbReference type="RefSeq" id="XP_007941716.1"/>
    </source>
</evidence>
<evidence type="ECO:0000256" key="2">
    <source>
        <dbReference type="ARBA" id="ARBA00022744"/>
    </source>
</evidence>
<dbReference type="GeneID" id="103199273"/>
<comment type="subunit">
    <text evidence="4">Interacts with hair keratins.</text>
</comment>
<dbReference type="OrthoDB" id="9832400at2759"/>
<evidence type="ECO:0000313" key="5">
    <source>
        <dbReference type="Proteomes" id="UP000694850"/>
    </source>
</evidence>
<dbReference type="PANTHER" id="PTHR23260:SF8">
    <property type="entry name" value="KERATIN-ASSOCIATED PROTEIN"/>
    <property type="match status" value="1"/>
</dbReference>
<dbReference type="AlphaFoldDB" id="A0A8B7A6E5"/>
<keyword evidence="2 4" id="KW-0416">Keratin</keyword>
<dbReference type="PANTHER" id="PTHR23260">
    <property type="entry name" value="KERATIN ASSOCIATED PROTEIN 3-3-RELATED"/>
    <property type="match status" value="1"/>
</dbReference>
<dbReference type="GO" id="GO:0005829">
    <property type="term" value="C:cytosol"/>
    <property type="evidence" value="ECO:0007669"/>
    <property type="project" value="UniProtKB-ARBA"/>
</dbReference>
<keyword evidence="5" id="KW-1185">Reference proteome</keyword>
<dbReference type="Proteomes" id="UP000694850">
    <property type="component" value="Unplaced"/>
</dbReference>
<reference evidence="6" key="1">
    <citation type="submission" date="2025-08" db="UniProtKB">
        <authorList>
            <consortium name="RefSeq"/>
        </authorList>
    </citation>
    <scope>IDENTIFICATION</scope>
</reference>
<accession>A0A8B7A6E5</accession>
<dbReference type="GO" id="GO:0005198">
    <property type="term" value="F:structural molecule activity"/>
    <property type="evidence" value="ECO:0007669"/>
    <property type="project" value="InterPro"/>
</dbReference>
<evidence type="ECO:0000256" key="3">
    <source>
        <dbReference type="ARBA" id="ARBA00034495"/>
    </source>
</evidence>
<name>A0A8B7A6E5_ORYAF</name>
<comment type="similarity">
    <text evidence="3 4">Belongs to the PMG family.</text>
</comment>
<dbReference type="Pfam" id="PF05287">
    <property type="entry name" value="PMG"/>
    <property type="match status" value="1"/>
</dbReference>
<evidence type="ECO:0000256" key="4">
    <source>
        <dbReference type="RuleBase" id="RU369044"/>
    </source>
</evidence>
<keyword evidence="1" id="KW-0677">Repeat</keyword>
<dbReference type="GO" id="GO:0045095">
    <property type="term" value="C:keratin filament"/>
    <property type="evidence" value="ECO:0007669"/>
    <property type="project" value="UniProtKB-UniRule"/>
</dbReference>
<protein>
    <recommendedName>
        <fullName evidence="4">Keratin-associated protein</fullName>
    </recommendedName>
</protein>
<sequence>MPQSHCQSLRNFYRVPPLSAIVHGSNPVSFEDGFCLPSSCYGRTWLLDNFQENCTETTSCQLTNCEQHLYKEDNCVQSACLSRVIQTMCTNSRPCERTTCQAIPASASLECVLQSCQSGSSQQMDCVVQNCQPVSCMVKSCPTKTYVSKSCQNLQYESSQCQTQGLESRSCRLLDYVSPGSQLLESSSTYEPTCCVTGGLQLPSK</sequence>
<dbReference type="InterPro" id="IPR007659">
    <property type="entry name" value="Keratin_matx"/>
</dbReference>
<gene>
    <name evidence="6" type="primary">LOC103199273</name>
</gene>
<proteinExistence type="inferred from homology"/>